<dbReference type="OrthoDB" id="1911663at2759"/>
<organism evidence="1 2">
    <name type="scientific">Coffea canephora</name>
    <name type="common">Robusta coffee</name>
    <dbReference type="NCBI Taxonomy" id="49390"/>
    <lineage>
        <taxon>Eukaryota</taxon>
        <taxon>Viridiplantae</taxon>
        <taxon>Streptophyta</taxon>
        <taxon>Embryophyta</taxon>
        <taxon>Tracheophyta</taxon>
        <taxon>Spermatophyta</taxon>
        <taxon>Magnoliopsida</taxon>
        <taxon>eudicotyledons</taxon>
        <taxon>Gunneridae</taxon>
        <taxon>Pentapetalae</taxon>
        <taxon>asterids</taxon>
        <taxon>lamiids</taxon>
        <taxon>Gentianales</taxon>
        <taxon>Rubiaceae</taxon>
        <taxon>Ixoroideae</taxon>
        <taxon>Gardenieae complex</taxon>
        <taxon>Bertiereae - Coffeeae clade</taxon>
        <taxon>Coffeeae</taxon>
        <taxon>Coffea</taxon>
    </lineage>
</organism>
<name>A0A068U3E1_COFCA</name>
<evidence type="ECO:0008006" key="3">
    <source>
        <dbReference type="Google" id="ProtNLM"/>
    </source>
</evidence>
<evidence type="ECO:0000313" key="2">
    <source>
        <dbReference type="Proteomes" id="UP000295252"/>
    </source>
</evidence>
<accession>A0A068U3E1</accession>
<dbReference type="PhylomeDB" id="A0A068U3E1"/>
<dbReference type="OMA" id="VETANCA"/>
<dbReference type="Proteomes" id="UP000295252">
    <property type="component" value="Chromosome VIII"/>
</dbReference>
<dbReference type="STRING" id="49390.A0A068U3E1"/>
<reference evidence="2" key="1">
    <citation type="journal article" date="2014" name="Science">
        <title>The coffee genome provides insight into the convergent evolution of caffeine biosynthesis.</title>
        <authorList>
            <person name="Denoeud F."/>
            <person name="Carretero-Paulet L."/>
            <person name="Dereeper A."/>
            <person name="Droc G."/>
            <person name="Guyot R."/>
            <person name="Pietrella M."/>
            <person name="Zheng C."/>
            <person name="Alberti A."/>
            <person name="Anthony F."/>
            <person name="Aprea G."/>
            <person name="Aury J.M."/>
            <person name="Bento P."/>
            <person name="Bernard M."/>
            <person name="Bocs S."/>
            <person name="Campa C."/>
            <person name="Cenci A."/>
            <person name="Combes M.C."/>
            <person name="Crouzillat D."/>
            <person name="Da Silva C."/>
            <person name="Daddiego L."/>
            <person name="De Bellis F."/>
            <person name="Dussert S."/>
            <person name="Garsmeur O."/>
            <person name="Gayraud T."/>
            <person name="Guignon V."/>
            <person name="Jahn K."/>
            <person name="Jamilloux V."/>
            <person name="Joet T."/>
            <person name="Labadie K."/>
            <person name="Lan T."/>
            <person name="Leclercq J."/>
            <person name="Lepelley M."/>
            <person name="Leroy T."/>
            <person name="Li L.T."/>
            <person name="Librado P."/>
            <person name="Lopez L."/>
            <person name="Munoz A."/>
            <person name="Noel B."/>
            <person name="Pallavicini A."/>
            <person name="Perrotta G."/>
            <person name="Poncet V."/>
            <person name="Pot D."/>
            <person name="Priyono X."/>
            <person name="Rigoreau M."/>
            <person name="Rouard M."/>
            <person name="Rozas J."/>
            <person name="Tranchant-Dubreuil C."/>
            <person name="VanBuren R."/>
            <person name="Zhang Q."/>
            <person name="Andrade A.C."/>
            <person name="Argout X."/>
            <person name="Bertrand B."/>
            <person name="de Kochko A."/>
            <person name="Graziosi G."/>
            <person name="Henry R.J."/>
            <person name="Jayarama X."/>
            <person name="Ming R."/>
            <person name="Nagai C."/>
            <person name="Rounsley S."/>
            <person name="Sankoff D."/>
            <person name="Giuliano G."/>
            <person name="Albert V.A."/>
            <person name="Wincker P."/>
            <person name="Lashermes P."/>
        </authorList>
    </citation>
    <scope>NUCLEOTIDE SEQUENCE [LARGE SCALE GENOMIC DNA]</scope>
    <source>
        <strain evidence="2">cv. DH200-94</strain>
    </source>
</reference>
<dbReference type="PANTHER" id="PTHR33108:SF3">
    <property type="entry name" value="DUF1677 FAMILY PROTEIN"/>
    <property type="match status" value="1"/>
</dbReference>
<dbReference type="EMBL" id="HG739093">
    <property type="protein sequence ID" value="CDP03075.1"/>
    <property type="molecule type" value="Genomic_DNA"/>
</dbReference>
<dbReference type="PANTHER" id="PTHR33108">
    <property type="entry name" value="OS01G0745000 PROTEIN"/>
    <property type="match status" value="1"/>
</dbReference>
<protein>
    <recommendedName>
        <fullName evidence="3">DUF1677 domain-containing protein</fullName>
    </recommendedName>
</protein>
<proteinExistence type="predicted"/>
<dbReference type="InParanoid" id="A0A068U3E1"/>
<dbReference type="Gramene" id="CDP03075">
    <property type="protein sequence ID" value="CDP03075"/>
    <property type="gene ID" value="GSCOC_T00041555001"/>
</dbReference>
<dbReference type="Pfam" id="PF07911">
    <property type="entry name" value="DUF1677"/>
    <property type="match status" value="1"/>
</dbReference>
<keyword evidence="2" id="KW-1185">Reference proteome</keyword>
<dbReference type="AlphaFoldDB" id="A0A068U3E1"/>
<dbReference type="InterPro" id="IPR012876">
    <property type="entry name" value="DUF1677_pln"/>
</dbReference>
<evidence type="ECO:0000313" key="1">
    <source>
        <dbReference type="EMBL" id="CDP03075.1"/>
    </source>
</evidence>
<gene>
    <name evidence="1" type="ORF">GSCOC_T00041555001</name>
</gene>
<sequence>MEISSSAEEEVEFINCESCGFTEECTVAYISRIRQRYCGMWLCGLCIEAVKVEVLKSERLISTEEALNRHISFCRNFQSTSPPSSSEHPMFAMGKLLRKSLDAPRSLRSSSSCPVREVNQSSLVRSASRFSSLPS</sequence>